<accession>A0A2R4VY93</accession>
<evidence type="ECO:0000313" key="1">
    <source>
        <dbReference type="EMBL" id="AWB09430.1"/>
    </source>
</evidence>
<dbReference type="AlphaFoldDB" id="A0A2R4VY93"/>
<sequence length="56" mass="6676">MVLHLAVDNFSKIQEAYRLMHENVSWSRAFTEVFSVTPNDFYKDVIKKINFEIEHS</sequence>
<organism evidence="1 2">
    <name type="scientific">Thermodesulfobium acidiphilum</name>
    <dbReference type="NCBI Taxonomy" id="1794699"/>
    <lineage>
        <taxon>Bacteria</taxon>
        <taxon>Pseudomonadati</taxon>
        <taxon>Thermodesulfobiota</taxon>
        <taxon>Thermodesulfobiia</taxon>
        <taxon>Thermodesulfobiales</taxon>
        <taxon>Thermodesulfobiaceae</taxon>
        <taxon>Thermodesulfobium</taxon>
    </lineage>
</organism>
<name>A0A2R4VY93_THEAF</name>
<proteinExistence type="predicted"/>
<dbReference type="EMBL" id="CP020921">
    <property type="protein sequence ID" value="AWB09430.1"/>
    <property type="molecule type" value="Genomic_DNA"/>
</dbReference>
<keyword evidence="2" id="KW-1185">Reference proteome</keyword>
<reference evidence="1 2" key="1">
    <citation type="submission" date="2017-04" db="EMBL/GenBank/DDBJ databases">
        <title>Genomic insights into metabolism of Thermodesulfobium acidiphilum.</title>
        <authorList>
            <person name="Toshchakov S.V."/>
            <person name="Frolov E.N."/>
            <person name="Kublanov I.V."/>
            <person name="Samarov N.I."/>
            <person name="Novikov A."/>
            <person name="Lebedinsky A.V."/>
            <person name="Bonch-Osmolovskaya E.A."/>
            <person name="Chernyh N.A."/>
        </authorList>
    </citation>
    <scope>NUCLEOTIDE SEQUENCE [LARGE SCALE GENOMIC DNA]</scope>
    <source>
        <strain evidence="1 2">3127-1</strain>
    </source>
</reference>
<gene>
    <name evidence="1" type="ORF">TDSAC_0040</name>
</gene>
<protein>
    <submittedName>
        <fullName evidence="1">Uncharacterized protein</fullName>
    </submittedName>
</protein>
<dbReference type="KEGG" id="taci:TDSAC_0040"/>
<evidence type="ECO:0000313" key="2">
    <source>
        <dbReference type="Proteomes" id="UP000244792"/>
    </source>
</evidence>
<dbReference type="Proteomes" id="UP000244792">
    <property type="component" value="Chromosome"/>
</dbReference>